<dbReference type="Proteomes" id="UP000886740">
    <property type="component" value="Unassembled WGS sequence"/>
</dbReference>
<name>A0A9D2BFU4_9BACT</name>
<reference evidence="1" key="2">
    <citation type="submission" date="2021-04" db="EMBL/GenBank/DDBJ databases">
        <authorList>
            <person name="Gilroy R."/>
        </authorList>
    </citation>
    <scope>NUCLEOTIDE SEQUENCE</scope>
    <source>
        <strain evidence="1">ChiGjej6B6-14162</strain>
    </source>
</reference>
<dbReference type="InterPro" id="IPR052550">
    <property type="entry name" value="Pyrimidine_5'-ntase_YjjG"/>
</dbReference>
<dbReference type="Gene3D" id="1.10.150.240">
    <property type="entry name" value="Putative phosphatase, domain 2"/>
    <property type="match status" value="1"/>
</dbReference>
<dbReference type="InterPro" id="IPR006439">
    <property type="entry name" value="HAD-SF_hydro_IA"/>
</dbReference>
<dbReference type="SFLD" id="SFLDG01129">
    <property type="entry name" value="C1.5:_HAD__Beta-PGM__Phosphata"/>
    <property type="match status" value="1"/>
</dbReference>
<dbReference type="InterPro" id="IPR023214">
    <property type="entry name" value="HAD_sf"/>
</dbReference>
<reference evidence="1" key="1">
    <citation type="journal article" date="2021" name="PeerJ">
        <title>Extensive microbial diversity within the chicken gut microbiome revealed by metagenomics and culture.</title>
        <authorList>
            <person name="Gilroy R."/>
            <person name="Ravi A."/>
            <person name="Getino M."/>
            <person name="Pursley I."/>
            <person name="Horton D.L."/>
            <person name="Alikhan N.F."/>
            <person name="Baker D."/>
            <person name="Gharbi K."/>
            <person name="Hall N."/>
            <person name="Watson M."/>
            <person name="Adriaenssens E.M."/>
            <person name="Foster-Nyarko E."/>
            <person name="Jarju S."/>
            <person name="Secka A."/>
            <person name="Antonio M."/>
            <person name="Oren A."/>
            <person name="Chaudhuri R.R."/>
            <person name="La Ragione R."/>
            <person name="Hildebrand F."/>
            <person name="Pallen M.J."/>
        </authorList>
    </citation>
    <scope>NUCLEOTIDE SEQUENCE</scope>
    <source>
        <strain evidence="1">ChiGjej6B6-14162</strain>
    </source>
</reference>
<dbReference type="Pfam" id="PF00702">
    <property type="entry name" value="Hydrolase"/>
    <property type="match status" value="1"/>
</dbReference>
<organism evidence="1 2">
    <name type="scientific">Candidatus Parabacteroides intestinipullorum</name>
    <dbReference type="NCBI Taxonomy" id="2838723"/>
    <lineage>
        <taxon>Bacteria</taxon>
        <taxon>Pseudomonadati</taxon>
        <taxon>Bacteroidota</taxon>
        <taxon>Bacteroidia</taxon>
        <taxon>Bacteroidales</taxon>
        <taxon>Tannerellaceae</taxon>
        <taxon>Parabacteroides</taxon>
    </lineage>
</organism>
<comment type="caution">
    <text evidence="1">The sequence shown here is derived from an EMBL/GenBank/DDBJ whole genome shotgun (WGS) entry which is preliminary data.</text>
</comment>
<accession>A0A9D2BFU4</accession>
<dbReference type="InterPro" id="IPR036412">
    <property type="entry name" value="HAD-like_sf"/>
</dbReference>
<protein>
    <submittedName>
        <fullName evidence="1">YjjG family noncanonical pyrimidine nucleotidase</fullName>
    </submittedName>
</protein>
<gene>
    <name evidence="1" type="ORF">H9977_06430</name>
</gene>
<dbReference type="Gene3D" id="3.40.50.1000">
    <property type="entry name" value="HAD superfamily/HAD-like"/>
    <property type="match status" value="1"/>
</dbReference>
<dbReference type="SFLD" id="SFLDS00003">
    <property type="entry name" value="Haloacid_Dehalogenase"/>
    <property type="match status" value="1"/>
</dbReference>
<proteinExistence type="predicted"/>
<dbReference type="EMBL" id="DXEL01000046">
    <property type="protein sequence ID" value="HIX74651.1"/>
    <property type="molecule type" value="Genomic_DNA"/>
</dbReference>
<sequence>MRYKNLFFDLDDTLWDTCHNNKECLKELYADYHFDRHYASFEAFYDFYMPHNLDLWAKYRHGEVDRQTLIVERFLYVLRPLGIESRQAALDINRDFLERTATKSRLISGAADLLRYLRPSYRIFILSNGFREVQSRKLASAGIDSFFQRIILSEDARVQKPHKAIFDYALQNTNSRRSESIMIGDSWEADISGAYHAGIDQIWFNPQNEPSRDFIPTFTVQTLEAIKKIL</sequence>
<dbReference type="PANTHER" id="PTHR47478">
    <property type="match status" value="1"/>
</dbReference>
<dbReference type="SUPFAM" id="SSF56784">
    <property type="entry name" value="HAD-like"/>
    <property type="match status" value="1"/>
</dbReference>
<dbReference type="InterPro" id="IPR023198">
    <property type="entry name" value="PGP-like_dom2"/>
</dbReference>
<dbReference type="NCBIfam" id="TIGR02254">
    <property type="entry name" value="YjjG_YfnB"/>
    <property type="match status" value="1"/>
</dbReference>
<dbReference type="NCBIfam" id="TIGR01549">
    <property type="entry name" value="HAD-SF-IA-v1"/>
    <property type="match status" value="1"/>
</dbReference>
<evidence type="ECO:0000313" key="2">
    <source>
        <dbReference type="Proteomes" id="UP000886740"/>
    </source>
</evidence>
<dbReference type="PANTHER" id="PTHR47478:SF1">
    <property type="entry name" value="PYRIMIDINE 5'-NUCLEOTIDASE YJJG"/>
    <property type="match status" value="1"/>
</dbReference>
<dbReference type="AlphaFoldDB" id="A0A9D2BFU4"/>
<evidence type="ECO:0000313" key="1">
    <source>
        <dbReference type="EMBL" id="HIX74651.1"/>
    </source>
</evidence>
<dbReference type="SFLD" id="SFLDG01135">
    <property type="entry name" value="C1.5.6:_HAD__Beta-PGM__Phospha"/>
    <property type="match status" value="1"/>
</dbReference>
<dbReference type="CDD" id="cd04305">
    <property type="entry name" value="HAD_Neu5Ac-Pase_like"/>
    <property type="match status" value="1"/>
</dbReference>
<dbReference type="InterPro" id="IPR011951">
    <property type="entry name" value="HAD-SF_hydro_IA_YjjG/PynA"/>
</dbReference>
<dbReference type="GO" id="GO:0008253">
    <property type="term" value="F:5'-nucleotidase activity"/>
    <property type="evidence" value="ECO:0007669"/>
    <property type="project" value="InterPro"/>
</dbReference>